<feature type="region of interest" description="Disordered" evidence="1">
    <location>
        <begin position="557"/>
        <end position="579"/>
    </location>
</feature>
<name>A9KGE2_COXBN</name>
<evidence type="ECO:0000313" key="3">
    <source>
        <dbReference type="Proteomes" id="UP000008555"/>
    </source>
</evidence>
<evidence type="ECO:0000313" key="2">
    <source>
        <dbReference type="EMBL" id="ABS78363.2"/>
    </source>
</evidence>
<gene>
    <name evidence="2" type="ordered locus">CBUD_1437</name>
</gene>
<dbReference type="KEGG" id="cbd:CBUD_1437"/>
<feature type="compositionally biased region" description="Polar residues" evidence="1">
    <location>
        <begin position="560"/>
        <end position="579"/>
    </location>
</feature>
<evidence type="ECO:0000256" key="1">
    <source>
        <dbReference type="SAM" id="MobiDB-lite"/>
    </source>
</evidence>
<sequence length="579" mass="67373">MSVFSVRFFLILIRGYRMSRQQSSKKLKIEGKINLTYEDISWIASTFKFEIDQPPEETLAVLSQSVSEGAFKGASVLWVKFFHLAVECEKIRSEGKRLSEVMDRNPDEFFENLNCWLKNNYHNTHFVSNFFKLLQRQLSPEEEPHSDQEEKNSSELKASWEEAERYTTFGLIDYITQNYLDYSWDNLSEIILTLTEGIIKLPLCEGIKFLESYFESTSDSVALFLFRCKFQKPDFESRQLTNLLALIEYISPLSDSDFIAFLKNQAADEANVPLSDNWVFLCLYTECLNKIALRLLQCSPIDLENFLASTYDEDKTFYKEILAAATCHFDINDFEQLLCYAEEPEAEFNDHSEEHEFYKFYIEKILPILKMVYPLRVDEEPPEPEAVFEIVEKIKSISTDELNQIIAMKRNFIDFIFLSLQQKMGTDDFEKLVTDLANAHETNPDILSFHVDQLINSSINARPTLKNEFLEAAFYHIKIIYAQNPSHSKIPALLNFLIRETLGTPVLNLDIIREEILKSWQKFTPKYREKRTYETFTKICIECNELEKTLRPKLKGIFNHPTSPSTSPKGNTSSSLDFG</sequence>
<dbReference type="Proteomes" id="UP000008555">
    <property type="component" value="Chromosome"/>
</dbReference>
<accession>A9KGE2</accession>
<reference evidence="2 3" key="1">
    <citation type="journal article" date="2009" name="Infect. Immun.">
        <title>Comparative genomics reveal extensive transposon-mediated genomic plasticity and diversity among potential effector proteins within the genus Coxiella.</title>
        <authorList>
            <person name="Beare P.A."/>
            <person name="Unsworth N."/>
            <person name="Andoh M."/>
            <person name="Voth D.E."/>
            <person name="Omsland A."/>
            <person name="Gilk S.D."/>
            <person name="Williams K.P."/>
            <person name="Sobral B.W."/>
            <person name="Kupko J.J.III."/>
            <person name="Porcella S.F."/>
            <person name="Samuel J.E."/>
            <person name="Heinzen R.A."/>
        </authorList>
    </citation>
    <scope>NUCLEOTIDE SEQUENCE [LARGE SCALE GENOMIC DNA]</scope>
    <source>
        <strain evidence="2 3">Dugway 5J108-111</strain>
    </source>
</reference>
<dbReference type="AlphaFoldDB" id="A9KGE2"/>
<organism evidence="2 3">
    <name type="scientific">Coxiella burnetii (strain Dugway 5J108-111)</name>
    <dbReference type="NCBI Taxonomy" id="434922"/>
    <lineage>
        <taxon>Bacteria</taxon>
        <taxon>Pseudomonadati</taxon>
        <taxon>Pseudomonadota</taxon>
        <taxon>Gammaproteobacteria</taxon>
        <taxon>Legionellales</taxon>
        <taxon>Coxiellaceae</taxon>
        <taxon>Coxiella</taxon>
    </lineage>
</organism>
<protein>
    <submittedName>
        <fullName evidence="2">Hypothetical cytosolic protein</fullName>
    </submittedName>
</protein>
<proteinExistence type="predicted"/>
<dbReference type="HOGENOM" id="CLU_456884_0_0_6"/>
<dbReference type="EMBL" id="CP000733">
    <property type="protein sequence ID" value="ABS78363.2"/>
    <property type="molecule type" value="Genomic_DNA"/>
</dbReference>
<dbReference type="RefSeq" id="WP_011997085.1">
    <property type="nucleotide sequence ID" value="NC_009727.1"/>
</dbReference>